<dbReference type="PANTHER" id="PTHR34220">
    <property type="entry name" value="SENSOR HISTIDINE KINASE YPDA"/>
    <property type="match status" value="1"/>
</dbReference>
<dbReference type="EMBL" id="WWCW01000008">
    <property type="protein sequence ID" value="MYM86455.1"/>
    <property type="molecule type" value="Genomic_DNA"/>
</dbReference>
<keyword evidence="3" id="KW-0418">Kinase</keyword>
<dbReference type="InterPro" id="IPR036890">
    <property type="entry name" value="HATPase_C_sf"/>
</dbReference>
<protein>
    <submittedName>
        <fullName evidence="3">Sensor histidine kinase</fullName>
    </submittedName>
</protein>
<organism evidence="3 4">
    <name type="scientific">Duganella vulcania</name>
    <dbReference type="NCBI Taxonomy" id="2692166"/>
    <lineage>
        <taxon>Bacteria</taxon>
        <taxon>Pseudomonadati</taxon>
        <taxon>Pseudomonadota</taxon>
        <taxon>Betaproteobacteria</taxon>
        <taxon>Burkholderiales</taxon>
        <taxon>Oxalobacteraceae</taxon>
        <taxon>Telluria group</taxon>
        <taxon>Duganella</taxon>
    </lineage>
</organism>
<dbReference type="PANTHER" id="PTHR34220:SF7">
    <property type="entry name" value="SENSOR HISTIDINE KINASE YPDA"/>
    <property type="match status" value="1"/>
</dbReference>
<feature type="transmembrane region" description="Helical" evidence="1">
    <location>
        <begin position="46"/>
        <end position="67"/>
    </location>
</feature>
<dbReference type="Proteomes" id="UP000470302">
    <property type="component" value="Unassembled WGS sequence"/>
</dbReference>
<dbReference type="GO" id="GO:0000155">
    <property type="term" value="F:phosphorelay sensor kinase activity"/>
    <property type="evidence" value="ECO:0007669"/>
    <property type="project" value="InterPro"/>
</dbReference>
<dbReference type="InterPro" id="IPR050640">
    <property type="entry name" value="Bact_2-comp_sensor_kinase"/>
</dbReference>
<dbReference type="SUPFAM" id="SSF55874">
    <property type="entry name" value="ATPase domain of HSP90 chaperone/DNA topoisomerase II/histidine kinase"/>
    <property type="match status" value="1"/>
</dbReference>
<sequence>MAILGLPELGHGYAAAFRGLYFVACMVWIAPLAWLQRLLWRRESALLATVVILLAASYAMSVVNALAGQHLAIALGLATGYRWTHLVQGLDGCWLALIAFCAVHAVAVYYLSLQRTRLRLAQALAHARDAELRALRLQVNPHFLFNTLNAISGLVAAGDNREANRMISRVADFLRATLAHDGRHEHALAEELALMEAYLGIEQARLGERLRVTMTAGPDVLDVAVPYLLLQPLVENAIRHGIAPLATAGRLDIRVERTGASLAVELLNDGHRPASAATTGAGIGLANVAERLRHLYGGEHRLHADWRGERSFHVRLTLPLRPMAA</sequence>
<accession>A0A845FZA4</accession>
<name>A0A845FZA4_9BURK</name>
<dbReference type="GO" id="GO:0016020">
    <property type="term" value="C:membrane"/>
    <property type="evidence" value="ECO:0007669"/>
    <property type="project" value="InterPro"/>
</dbReference>
<keyword evidence="1" id="KW-1133">Transmembrane helix</keyword>
<evidence type="ECO:0000259" key="2">
    <source>
        <dbReference type="Pfam" id="PF06580"/>
    </source>
</evidence>
<dbReference type="Gene3D" id="3.30.565.10">
    <property type="entry name" value="Histidine kinase-like ATPase, C-terminal domain"/>
    <property type="match status" value="1"/>
</dbReference>
<gene>
    <name evidence="3" type="ORF">GTP91_04585</name>
</gene>
<comment type="caution">
    <text evidence="3">The sequence shown here is derived from an EMBL/GenBank/DDBJ whole genome shotgun (WGS) entry which is preliminary data.</text>
</comment>
<feature type="domain" description="Signal transduction histidine kinase internal region" evidence="2">
    <location>
        <begin position="130"/>
        <end position="210"/>
    </location>
</feature>
<reference evidence="3 4" key="1">
    <citation type="submission" date="2020-01" db="EMBL/GenBank/DDBJ databases">
        <title>Novel species isolated from a subtropical stream in China.</title>
        <authorList>
            <person name="Lu H."/>
        </authorList>
    </citation>
    <scope>NUCLEOTIDE SEQUENCE [LARGE SCALE GENOMIC DNA]</scope>
    <source>
        <strain evidence="3 4">FT82W</strain>
    </source>
</reference>
<keyword evidence="1" id="KW-0472">Membrane</keyword>
<keyword evidence="3" id="KW-0808">Transferase</keyword>
<feature type="transmembrane region" description="Helical" evidence="1">
    <location>
        <begin position="12"/>
        <end position="34"/>
    </location>
</feature>
<evidence type="ECO:0000313" key="3">
    <source>
        <dbReference type="EMBL" id="MYM86455.1"/>
    </source>
</evidence>
<keyword evidence="1" id="KW-0812">Transmembrane</keyword>
<dbReference type="Pfam" id="PF06580">
    <property type="entry name" value="His_kinase"/>
    <property type="match status" value="1"/>
</dbReference>
<proteinExistence type="predicted"/>
<evidence type="ECO:0000256" key="1">
    <source>
        <dbReference type="SAM" id="Phobius"/>
    </source>
</evidence>
<dbReference type="InterPro" id="IPR010559">
    <property type="entry name" value="Sig_transdc_His_kin_internal"/>
</dbReference>
<dbReference type="AlphaFoldDB" id="A0A845FZA4"/>
<feature type="transmembrane region" description="Helical" evidence="1">
    <location>
        <begin position="87"/>
        <end position="111"/>
    </location>
</feature>
<evidence type="ECO:0000313" key="4">
    <source>
        <dbReference type="Proteomes" id="UP000470302"/>
    </source>
</evidence>